<evidence type="ECO:0000256" key="1">
    <source>
        <dbReference type="SAM" id="MobiDB-lite"/>
    </source>
</evidence>
<keyword evidence="3" id="KW-1185">Reference proteome</keyword>
<dbReference type="Proteomes" id="UP001159428">
    <property type="component" value="Unassembled WGS sequence"/>
</dbReference>
<reference evidence="2 3" key="1">
    <citation type="submission" date="2022-05" db="EMBL/GenBank/DDBJ databases">
        <authorList>
            <consortium name="Genoscope - CEA"/>
            <person name="William W."/>
        </authorList>
    </citation>
    <scope>NUCLEOTIDE SEQUENCE [LARGE SCALE GENOMIC DNA]</scope>
</reference>
<proteinExistence type="predicted"/>
<accession>A0AAU9XSG1</accession>
<evidence type="ECO:0000313" key="2">
    <source>
        <dbReference type="EMBL" id="CAH3156466.1"/>
    </source>
</evidence>
<dbReference type="AlphaFoldDB" id="A0AAU9XSG1"/>
<organism evidence="2 3">
    <name type="scientific">Pocillopora meandrina</name>
    <dbReference type="NCBI Taxonomy" id="46732"/>
    <lineage>
        <taxon>Eukaryota</taxon>
        <taxon>Metazoa</taxon>
        <taxon>Cnidaria</taxon>
        <taxon>Anthozoa</taxon>
        <taxon>Hexacorallia</taxon>
        <taxon>Scleractinia</taxon>
        <taxon>Astrocoeniina</taxon>
        <taxon>Pocilloporidae</taxon>
        <taxon>Pocillopora</taxon>
    </lineage>
</organism>
<gene>
    <name evidence="2" type="ORF">PMEA_00029481</name>
</gene>
<protein>
    <recommendedName>
        <fullName evidence="4">Ig-like domain-containing protein</fullName>
    </recommendedName>
</protein>
<evidence type="ECO:0000313" key="3">
    <source>
        <dbReference type="Proteomes" id="UP001159428"/>
    </source>
</evidence>
<sequence>RCFFLFLFLGAVGAEIRTECINDEIRLSNPQLASLIQENSYKELIWTVDDPEKQGQDKQKLVYCNEYFKCHKYNITGRYQQRIETTAAVRGVLYIKQKKFNDKLTYTCRVIQKGNKPPCDYTFTVRSSANCLSTTVGKRIDLSRAIHEKCSEKDVEDITWYRILQGGGKEKIAHCSPSRVSCLLINCTRSCPEYLRRLKTNGLSVILTNVTPNDRGLKFQCELHPGIHGTRQAYTIKIKEVAVPREGTPTRTPEVITGGSLQEDESNRTKHRPTIPPNVTPVTLKLTKTLLFLCLMSEMFTFPG</sequence>
<evidence type="ECO:0008006" key="4">
    <source>
        <dbReference type="Google" id="ProtNLM"/>
    </source>
</evidence>
<dbReference type="EMBL" id="CALNXJ010000061">
    <property type="protein sequence ID" value="CAH3156466.1"/>
    <property type="molecule type" value="Genomic_DNA"/>
</dbReference>
<comment type="caution">
    <text evidence="2">The sequence shown here is derived from an EMBL/GenBank/DDBJ whole genome shotgun (WGS) entry which is preliminary data.</text>
</comment>
<feature type="non-terminal residue" evidence="2">
    <location>
        <position position="1"/>
    </location>
</feature>
<name>A0AAU9XSG1_9CNID</name>
<feature type="region of interest" description="Disordered" evidence="1">
    <location>
        <begin position="247"/>
        <end position="276"/>
    </location>
</feature>